<dbReference type="GO" id="GO:0016020">
    <property type="term" value="C:membrane"/>
    <property type="evidence" value="ECO:0007669"/>
    <property type="project" value="UniProtKB-SubCell"/>
</dbReference>
<comment type="subcellular location">
    <subcellularLocation>
        <location evidence="1">Membrane</location>
        <topology evidence="1">Single-pass membrane protein</topology>
    </subcellularLocation>
</comment>
<evidence type="ECO:0000313" key="5">
    <source>
        <dbReference type="Proteomes" id="UP000193827"/>
    </source>
</evidence>
<dbReference type="Pfam" id="PF13704">
    <property type="entry name" value="Glyco_tranf_2_4"/>
    <property type="match status" value="1"/>
</dbReference>
<sequence>MGECVWGKAMSERFVIITTMKNEGPFVLEWVAYNLSIGFTDFLIFTNDCADGTDMLAQRLQRLGYVTHIPNPVGPGESPQRKALRKARKHTLVRQANWLFCADVDEFLNIRTGQGRLPDLLQATGDAAAISICWKLFGNGGITGFDDSFVTRQFQWACPEHSYPSLQSRGLKTLFRNDGTFSRIAIHRPRLDKSVPMPRWVDAGGQPMPEAYHQRGWAAHANFDHSFARLHHYALRSADSFLVKRDRGRTNHIKHDQGPEYWARLNFNIEHDESILAHLPAARAIYDDLLTDPRLARWHTRACRWHRHRIAKLREIPEWDRFHRVISTQGELSLAQGACLSGFLPKSPPERVREGGRDA</sequence>
<evidence type="ECO:0000256" key="2">
    <source>
        <dbReference type="ARBA" id="ARBA00022692"/>
    </source>
</evidence>
<dbReference type="AlphaFoldDB" id="A0A1Y5RVW5"/>
<dbReference type="PANTHER" id="PTHR21461:SF69">
    <property type="entry name" value="GLYCOSYLTRANSFERASE FAMILY 92 PROTEIN"/>
    <property type="match status" value="1"/>
</dbReference>
<organism evidence="4 5">
    <name type="scientific">Roseovarius litorisediminis</name>
    <dbReference type="NCBI Taxonomy" id="1312363"/>
    <lineage>
        <taxon>Bacteria</taxon>
        <taxon>Pseudomonadati</taxon>
        <taxon>Pseudomonadota</taxon>
        <taxon>Alphaproteobacteria</taxon>
        <taxon>Rhodobacterales</taxon>
        <taxon>Roseobacteraceae</taxon>
        <taxon>Roseovarius</taxon>
    </lineage>
</organism>
<evidence type="ECO:0008006" key="6">
    <source>
        <dbReference type="Google" id="ProtNLM"/>
    </source>
</evidence>
<gene>
    <name evidence="4" type="ORF">PEL8287_01092</name>
</gene>
<keyword evidence="2" id="KW-0812">Transmembrane</keyword>
<dbReference type="GO" id="GO:0005737">
    <property type="term" value="C:cytoplasm"/>
    <property type="evidence" value="ECO:0007669"/>
    <property type="project" value="TreeGrafter"/>
</dbReference>
<dbReference type="PANTHER" id="PTHR21461">
    <property type="entry name" value="GLYCOSYLTRANSFERASE FAMILY 92 PROTEIN"/>
    <property type="match status" value="1"/>
</dbReference>
<keyword evidence="3" id="KW-0472">Membrane</keyword>
<accession>A0A1Y5RVW5</accession>
<proteinExistence type="predicted"/>
<evidence type="ECO:0000313" key="4">
    <source>
        <dbReference type="EMBL" id="SLN24044.1"/>
    </source>
</evidence>
<dbReference type="GO" id="GO:0016757">
    <property type="term" value="F:glycosyltransferase activity"/>
    <property type="evidence" value="ECO:0007669"/>
    <property type="project" value="TreeGrafter"/>
</dbReference>
<evidence type="ECO:0000256" key="3">
    <source>
        <dbReference type="ARBA" id="ARBA00022989"/>
    </source>
</evidence>
<dbReference type="EMBL" id="FWFL01000002">
    <property type="protein sequence ID" value="SLN24044.1"/>
    <property type="molecule type" value="Genomic_DNA"/>
</dbReference>
<protein>
    <recommendedName>
        <fullName evidence="6">Glycosyl transferase family 2</fullName>
    </recommendedName>
</protein>
<keyword evidence="3" id="KW-1133">Transmembrane helix</keyword>
<name>A0A1Y5RVW5_9RHOB</name>
<reference evidence="4 5" key="1">
    <citation type="submission" date="2017-03" db="EMBL/GenBank/DDBJ databases">
        <authorList>
            <person name="Afonso C.L."/>
            <person name="Miller P.J."/>
            <person name="Scott M.A."/>
            <person name="Spackman E."/>
            <person name="Goraichik I."/>
            <person name="Dimitrov K.M."/>
            <person name="Suarez D.L."/>
            <person name="Swayne D.E."/>
        </authorList>
    </citation>
    <scope>NUCLEOTIDE SEQUENCE [LARGE SCALE GENOMIC DNA]</scope>
    <source>
        <strain evidence="4 5">CECT 8287</strain>
    </source>
</reference>
<dbReference type="Proteomes" id="UP000193827">
    <property type="component" value="Unassembled WGS sequence"/>
</dbReference>
<evidence type="ECO:0000256" key="1">
    <source>
        <dbReference type="ARBA" id="ARBA00004167"/>
    </source>
</evidence>
<keyword evidence="5" id="KW-1185">Reference proteome</keyword>